<evidence type="ECO:0000256" key="10">
    <source>
        <dbReference type="ARBA" id="ARBA00023002"/>
    </source>
</evidence>
<feature type="domain" description="Cytochrome oxidase subunit II transmembrane region profile" evidence="17">
    <location>
        <begin position="27"/>
        <end position="124"/>
    </location>
</feature>
<evidence type="ECO:0000256" key="13">
    <source>
        <dbReference type="ARBA" id="ARBA00023288"/>
    </source>
</evidence>
<evidence type="ECO:0000256" key="6">
    <source>
        <dbReference type="ARBA" id="ARBA00022692"/>
    </source>
</evidence>
<keyword evidence="6 15" id="KW-0812">Transmembrane</keyword>
<sequence length="332" mass="38029">MSDCLNWMGVSVGKSLKFFFLFFSSVMLSGFEFIVMDPYGDIALQQASLIRIAVALMLLIVVPVFFSILFFAWKYRSTNKKARYDPKWCHSTLLELFVWLVPLVIVGFLAVITWDATHRMDPYAPLERISESKSIAKNSKPLVVEVVALDWKWLFLLPEQQVAIINELVVPIDRPLEFRITASSVMNSFYIPGLAGQIYAMAGMETKLHAVMNKKGAYSGFSANYSGRGFSHMRFKFYGKSEKGFEDWISKVKRQGTFLNRQEYLLLKKPSERDSVRYFSPIEKGLYYSILNLCVHPGKICMDEMMRIDALGGGGMRGIDRHSLIYDEGYRQ</sequence>
<evidence type="ECO:0000256" key="9">
    <source>
        <dbReference type="ARBA" id="ARBA00022989"/>
    </source>
</evidence>
<dbReference type="SUPFAM" id="SSF81464">
    <property type="entry name" value="Cytochrome c oxidase subunit II-like, transmembrane region"/>
    <property type="match status" value="1"/>
</dbReference>
<comment type="subcellular location">
    <subcellularLocation>
        <location evidence="1">Cell membrane</location>
        <topology evidence="1">Multi-pass membrane protein</topology>
    </subcellularLocation>
</comment>
<dbReference type="InterPro" id="IPR045187">
    <property type="entry name" value="CcO_II"/>
</dbReference>
<keyword evidence="7" id="KW-0732">Signal</keyword>
<feature type="domain" description="Cytochrome oxidase subunit II copper A binding" evidence="16">
    <location>
        <begin position="139"/>
        <end position="251"/>
    </location>
</feature>
<keyword evidence="4 14" id="KW-1003">Cell membrane</keyword>
<dbReference type="Gene3D" id="1.10.287.90">
    <property type="match status" value="1"/>
</dbReference>
<name>A0ABM5NFR4_LIBAS</name>
<dbReference type="Gene3D" id="2.60.40.420">
    <property type="entry name" value="Cupredoxins - blue copper proteins"/>
    <property type="match status" value="1"/>
</dbReference>
<evidence type="ECO:0000256" key="4">
    <source>
        <dbReference type="ARBA" id="ARBA00022475"/>
    </source>
</evidence>
<dbReference type="NCBIfam" id="TIGR01433">
    <property type="entry name" value="CyoA"/>
    <property type="match status" value="1"/>
</dbReference>
<dbReference type="InterPro" id="IPR011759">
    <property type="entry name" value="Cyt_c_oxidase_su2_TM_dom"/>
</dbReference>
<dbReference type="Proteomes" id="UP000011820">
    <property type="component" value="Chromosome"/>
</dbReference>
<reference evidence="18 19" key="1">
    <citation type="journal article" date="2013" name="Genome Announc.">
        <title>Complete Genome Sequence of a Chinese Strain of 'Candidatus Liberibacter asiaticus'.</title>
        <authorList>
            <person name="Lin H."/>
            <person name="Han C.S."/>
            <person name="Liu B."/>
            <person name="Lou B."/>
            <person name="Bai X."/>
            <person name="Deng C."/>
            <person name="Civerolo E.L."/>
            <person name="Gupta G."/>
        </authorList>
    </citation>
    <scope>NUCLEOTIDE SEQUENCE [LARGE SCALE GENOMIC DNA]</scope>
    <source>
        <strain evidence="19">gxpsy</strain>
    </source>
</reference>
<evidence type="ECO:0000256" key="2">
    <source>
        <dbReference type="ARBA" id="ARBA00007866"/>
    </source>
</evidence>
<protein>
    <recommendedName>
        <fullName evidence="14">Ubiquinol oxidase subunit 2</fullName>
    </recommendedName>
</protein>
<evidence type="ECO:0000256" key="8">
    <source>
        <dbReference type="ARBA" id="ARBA00022982"/>
    </source>
</evidence>
<proteinExistence type="inferred from homology"/>
<gene>
    <name evidence="18" type="ORF">WSI_01705</name>
</gene>
<evidence type="ECO:0000259" key="16">
    <source>
        <dbReference type="PROSITE" id="PS50857"/>
    </source>
</evidence>
<dbReference type="InterPro" id="IPR010514">
    <property type="entry name" value="COX_ARM"/>
</dbReference>
<dbReference type="InterPro" id="IPR006333">
    <property type="entry name" value="Cyt_o_ubiquinol_oxidase_su2"/>
</dbReference>
<evidence type="ECO:0000256" key="1">
    <source>
        <dbReference type="ARBA" id="ARBA00004651"/>
    </source>
</evidence>
<keyword evidence="11 14" id="KW-0472">Membrane</keyword>
<dbReference type="SUPFAM" id="SSF49503">
    <property type="entry name" value="Cupredoxins"/>
    <property type="match status" value="1"/>
</dbReference>
<dbReference type="PROSITE" id="PS50999">
    <property type="entry name" value="COX2_TM"/>
    <property type="match status" value="1"/>
</dbReference>
<dbReference type="EMBL" id="CP004005">
    <property type="protein sequence ID" value="AGH16711.1"/>
    <property type="molecule type" value="Genomic_DNA"/>
</dbReference>
<keyword evidence="12" id="KW-0564">Palmitate</keyword>
<dbReference type="PROSITE" id="PS50857">
    <property type="entry name" value="COX2_CUA"/>
    <property type="match status" value="1"/>
</dbReference>
<evidence type="ECO:0000313" key="18">
    <source>
        <dbReference type="EMBL" id="AGH16711.1"/>
    </source>
</evidence>
<evidence type="ECO:0000259" key="17">
    <source>
        <dbReference type="PROSITE" id="PS50999"/>
    </source>
</evidence>
<evidence type="ECO:0000256" key="14">
    <source>
        <dbReference type="PIRNR" id="PIRNR000292"/>
    </source>
</evidence>
<organism evidence="18 19">
    <name type="scientific">Candidatus Liberibacter asiaticus str. gxpsy</name>
    <dbReference type="NCBI Taxonomy" id="1174529"/>
    <lineage>
        <taxon>Bacteria</taxon>
        <taxon>Pseudomonadati</taxon>
        <taxon>Pseudomonadota</taxon>
        <taxon>Alphaproteobacteria</taxon>
        <taxon>Hyphomicrobiales</taxon>
        <taxon>Rhizobiaceae</taxon>
        <taxon>Liberibacter</taxon>
    </lineage>
</organism>
<evidence type="ECO:0000256" key="7">
    <source>
        <dbReference type="ARBA" id="ARBA00022729"/>
    </source>
</evidence>
<dbReference type="CDD" id="cd04212">
    <property type="entry name" value="CuRO_UO_II"/>
    <property type="match status" value="1"/>
</dbReference>
<dbReference type="InterPro" id="IPR034227">
    <property type="entry name" value="CuRO_UO_II"/>
</dbReference>
<dbReference type="InterPro" id="IPR008972">
    <property type="entry name" value="Cupredoxin"/>
</dbReference>
<evidence type="ECO:0000256" key="15">
    <source>
        <dbReference type="SAM" id="Phobius"/>
    </source>
</evidence>
<dbReference type="GeneID" id="93076715"/>
<dbReference type="InterPro" id="IPR036257">
    <property type="entry name" value="Cyt_c_oxidase_su2_TM_sf"/>
</dbReference>
<accession>A0ABM5NFR4</accession>
<evidence type="ECO:0000256" key="11">
    <source>
        <dbReference type="ARBA" id="ARBA00023136"/>
    </source>
</evidence>
<keyword evidence="19" id="KW-1185">Reference proteome</keyword>
<keyword evidence="9 15" id="KW-1133">Transmembrane helix</keyword>
<keyword evidence="5 14" id="KW-0679">Respiratory chain</keyword>
<evidence type="ECO:0000256" key="3">
    <source>
        <dbReference type="ARBA" id="ARBA00022448"/>
    </source>
</evidence>
<evidence type="ECO:0000313" key="19">
    <source>
        <dbReference type="Proteomes" id="UP000011820"/>
    </source>
</evidence>
<keyword evidence="8 14" id="KW-0249">Electron transport</keyword>
<dbReference type="PANTHER" id="PTHR22888:SF18">
    <property type="entry name" value="CYTOCHROME BO(3) UBIQUINOL OXIDASE SUBUNIT 2"/>
    <property type="match status" value="1"/>
</dbReference>
<dbReference type="RefSeq" id="WP_012778693.1">
    <property type="nucleotide sequence ID" value="NC_020549.1"/>
</dbReference>
<evidence type="ECO:0000256" key="12">
    <source>
        <dbReference type="ARBA" id="ARBA00023139"/>
    </source>
</evidence>
<keyword evidence="3 14" id="KW-0813">Transport</keyword>
<keyword evidence="10 14" id="KW-0560">Oxidoreductase</keyword>
<keyword evidence="13" id="KW-0449">Lipoprotein</keyword>
<feature type="transmembrane region" description="Helical" evidence="15">
    <location>
        <begin position="93"/>
        <end position="114"/>
    </location>
</feature>
<dbReference type="Pfam" id="PF06481">
    <property type="entry name" value="COX_ARM"/>
    <property type="match status" value="1"/>
</dbReference>
<dbReference type="Pfam" id="PF00116">
    <property type="entry name" value="COX2"/>
    <property type="match status" value="1"/>
</dbReference>
<feature type="transmembrane region" description="Helical" evidence="15">
    <location>
        <begin position="48"/>
        <end position="73"/>
    </location>
</feature>
<dbReference type="PANTHER" id="PTHR22888">
    <property type="entry name" value="CYTOCHROME C OXIDASE, SUBUNIT II"/>
    <property type="match status" value="1"/>
</dbReference>
<comment type="similarity">
    <text evidence="2 14">Belongs to the cytochrome c oxidase subunit 2 family.</text>
</comment>
<feature type="transmembrane region" description="Helical" evidence="15">
    <location>
        <begin position="18"/>
        <end position="36"/>
    </location>
</feature>
<dbReference type="PIRSF" id="PIRSF000292">
    <property type="entry name" value="Ubi_od_II"/>
    <property type="match status" value="1"/>
</dbReference>
<dbReference type="InterPro" id="IPR002429">
    <property type="entry name" value="CcO_II-like_C"/>
</dbReference>
<evidence type="ECO:0000256" key="5">
    <source>
        <dbReference type="ARBA" id="ARBA00022660"/>
    </source>
</evidence>